<name>A0A0B7AQF5_9EUPU</name>
<feature type="non-terminal residue" evidence="2">
    <location>
        <position position="147"/>
    </location>
</feature>
<dbReference type="AlphaFoldDB" id="A0A0B7AQF5"/>
<gene>
    <name evidence="2" type="primary">ORF135156</name>
</gene>
<evidence type="ECO:0000313" key="2">
    <source>
        <dbReference type="EMBL" id="CEK83088.1"/>
    </source>
</evidence>
<evidence type="ECO:0000256" key="1">
    <source>
        <dbReference type="SAM" id="MobiDB-lite"/>
    </source>
</evidence>
<dbReference type="EMBL" id="HACG01036223">
    <property type="protein sequence ID" value="CEK83088.1"/>
    <property type="molecule type" value="Transcribed_RNA"/>
</dbReference>
<reference evidence="2" key="1">
    <citation type="submission" date="2014-12" db="EMBL/GenBank/DDBJ databases">
        <title>Insight into the proteome of Arion vulgaris.</title>
        <authorList>
            <person name="Aradska J."/>
            <person name="Bulat T."/>
            <person name="Smidak R."/>
            <person name="Sarate P."/>
            <person name="Gangsoo J."/>
            <person name="Sialana F."/>
            <person name="Bilban M."/>
            <person name="Lubec G."/>
        </authorList>
    </citation>
    <scope>NUCLEOTIDE SEQUENCE</scope>
    <source>
        <tissue evidence="2">Skin</tissue>
    </source>
</reference>
<feature type="compositionally biased region" description="Polar residues" evidence="1">
    <location>
        <begin position="1"/>
        <end position="21"/>
    </location>
</feature>
<feature type="compositionally biased region" description="Acidic residues" evidence="1">
    <location>
        <begin position="51"/>
        <end position="62"/>
    </location>
</feature>
<proteinExistence type="predicted"/>
<feature type="region of interest" description="Disordered" evidence="1">
    <location>
        <begin position="1"/>
        <end position="135"/>
    </location>
</feature>
<protein>
    <submittedName>
        <fullName evidence="2">Uncharacterized protein</fullName>
    </submittedName>
</protein>
<feature type="compositionally biased region" description="Polar residues" evidence="1">
    <location>
        <begin position="107"/>
        <end position="129"/>
    </location>
</feature>
<accession>A0A0B7AQF5</accession>
<feature type="non-terminal residue" evidence="2">
    <location>
        <position position="1"/>
    </location>
</feature>
<sequence>SDQSDTSIIRGSWSHVNSGMRSSFPLDRRDQQTRVRMLAMTGKSLSLTSLDGDEESEEEDFVDSSREEHSQGIPGSSNGSRDIDARSDSPVDSSGSSPGGEGSVPGINSQTKTSGDLSLSSYNAKSLTDLTIAGETTKIQREELILH</sequence>
<organism evidence="2">
    <name type="scientific">Arion vulgaris</name>
    <dbReference type="NCBI Taxonomy" id="1028688"/>
    <lineage>
        <taxon>Eukaryota</taxon>
        <taxon>Metazoa</taxon>
        <taxon>Spiralia</taxon>
        <taxon>Lophotrochozoa</taxon>
        <taxon>Mollusca</taxon>
        <taxon>Gastropoda</taxon>
        <taxon>Heterobranchia</taxon>
        <taxon>Euthyneura</taxon>
        <taxon>Panpulmonata</taxon>
        <taxon>Eupulmonata</taxon>
        <taxon>Stylommatophora</taxon>
        <taxon>Helicina</taxon>
        <taxon>Arionoidea</taxon>
        <taxon>Arionidae</taxon>
        <taxon>Arion</taxon>
    </lineage>
</organism>